<evidence type="ECO:0000313" key="2">
    <source>
        <dbReference type="EMBL" id="CAA9521015.1"/>
    </source>
</evidence>
<proteinExistence type="predicted"/>
<dbReference type="EMBL" id="CADCVM010000400">
    <property type="protein sequence ID" value="CAA9521015.1"/>
    <property type="molecule type" value="Genomic_DNA"/>
</dbReference>
<protein>
    <submittedName>
        <fullName evidence="2">Uncharacterized protein</fullName>
    </submittedName>
</protein>
<feature type="region of interest" description="Disordered" evidence="1">
    <location>
        <begin position="1"/>
        <end position="25"/>
    </location>
</feature>
<evidence type="ECO:0000256" key="1">
    <source>
        <dbReference type="SAM" id="MobiDB-lite"/>
    </source>
</evidence>
<sequence length="38" mass="4108">MGAHPHPAYPGEGTGGREMPGKDHAGPCIFIRHHNMWG</sequence>
<dbReference type="AlphaFoldDB" id="A0A6J4TEB1"/>
<accession>A0A6J4TEB1</accession>
<reference evidence="2" key="1">
    <citation type="submission" date="2020-02" db="EMBL/GenBank/DDBJ databases">
        <authorList>
            <person name="Meier V. D."/>
        </authorList>
    </citation>
    <scope>NUCLEOTIDE SEQUENCE</scope>
    <source>
        <strain evidence="2">AVDCRST_MAG05</strain>
    </source>
</reference>
<gene>
    <name evidence="2" type="ORF">AVDCRST_MAG05-3616</name>
</gene>
<organism evidence="2">
    <name type="scientific">uncultured Rubrobacteraceae bacterium</name>
    <dbReference type="NCBI Taxonomy" id="349277"/>
    <lineage>
        <taxon>Bacteria</taxon>
        <taxon>Bacillati</taxon>
        <taxon>Actinomycetota</taxon>
        <taxon>Rubrobacteria</taxon>
        <taxon>Rubrobacterales</taxon>
        <taxon>Rubrobacteraceae</taxon>
        <taxon>environmental samples</taxon>
    </lineage>
</organism>
<name>A0A6J4TEB1_9ACTN</name>